<gene>
    <name evidence="5" type="ORF">M595_0001</name>
</gene>
<evidence type="ECO:0000313" key="5">
    <source>
        <dbReference type="EMBL" id="ERT09888.1"/>
    </source>
</evidence>
<dbReference type="AlphaFoldDB" id="U7QPV9"/>
<evidence type="ECO:0000256" key="3">
    <source>
        <dbReference type="PROSITE-ProRule" id="PRU00339"/>
    </source>
</evidence>
<dbReference type="EMBL" id="AUZM01000001">
    <property type="protein sequence ID" value="ERT09888.1"/>
    <property type="molecule type" value="Genomic_DNA"/>
</dbReference>
<dbReference type="InterPro" id="IPR011990">
    <property type="entry name" value="TPR-like_helical_dom_sf"/>
</dbReference>
<reference evidence="5 6" key="1">
    <citation type="journal article" date="2013" name="Front. Microbiol.">
        <title>Comparative genomic analyses of the cyanobacterium, Lyngbya aestuarii BL J, a powerful hydrogen producer.</title>
        <authorList>
            <person name="Kothari A."/>
            <person name="Vaughn M."/>
            <person name="Garcia-Pichel F."/>
        </authorList>
    </citation>
    <scope>NUCLEOTIDE SEQUENCE [LARGE SCALE GENOMIC DNA]</scope>
    <source>
        <strain evidence="5 6">BL J</strain>
    </source>
</reference>
<evidence type="ECO:0000256" key="2">
    <source>
        <dbReference type="ARBA" id="ARBA00022803"/>
    </source>
</evidence>
<comment type="caution">
    <text evidence="5">The sequence shown here is derived from an EMBL/GenBank/DDBJ whole genome shotgun (WGS) entry which is preliminary data.</text>
</comment>
<dbReference type="Pfam" id="PF13181">
    <property type="entry name" value="TPR_8"/>
    <property type="match status" value="1"/>
</dbReference>
<dbReference type="Proteomes" id="UP000017127">
    <property type="component" value="Unassembled WGS sequence"/>
</dbReference>
<dbReference type="Gene3D" id="1.25.40.10">
    <property type="entry name" value="Tetratricopeptide repeat domain"/>
    <property type="match status" value="1"/>
</dbReference>
<name>U7QPV9_9CYAN</name>
<protein>
    <submittedName>
        <fullName evidence="5">Tetratricopeptide repeat family protein</fullName>
    </submittedName>
</protein>
<dbReference type="InterPro" id="IPR019734">
    <property type="entry name" value="TPR_rpt"/>
</dbReference>
<keyword evidence="6" id="KW-1185">Reference proteome</keyword>
<keyword evidence="1" id="KW-0677">Repeat</keyword>
<accession>U7QPV9</accession>
<feature type="repeat" description="TPR" evidence="3">
    <location>
        <begin position="92"/>
        <end position="125"/>
    </location>
</feature>
<dbReference type="RefSeq" id="WP_023063950.1">
    <property type="nucleotide sequence ID" value="NZ_AUZM01000001.1"/>
</dbReference>
<dbReference type="SMART" id="SM00028">
    <property type="entry name" value="TPR"/>
    <property type="match status" value="3"/>
</dbReference>
<keyword evidence="4" id="KW-0812">Transmembrane</keyword>
<dbReference type="PATRIC" id="fig|1348334.3.peg.1"/>
<evidence type="ECO:0000313" key="6">
    <source>
        <dbReference type="Proteomes" id="UP000017127"/>
    </source>
</evidence>
<dbReference type="PROSITE" id="PS50293">
    <property type="entry name" value="TPR_REGION"/>
    <property type="match status" value="2"/>
</dbReference>
<proteinExistence type="predicted"/>
<dbReference type="PROSITE" id="PS50005">
    <property type="entry name" value="TPR"/>
    <property type="match status" value="3"/>
</dbReference>
<evidence type="ECO:0000256" key="1">
    <source>
        <dbReference type="ARBA" id="ARBA00022737"/>
    </source>
</evidence>
<sequence>MDSRLPVVYLLLLVALLFGVGFFVLRQIFKTRRVEDQLSRLQKKLSQEKGTAQEYYELGCIYNDKKLYSQAIVVFQKALKISDQDQESQNLALVYNALGYAYFAQEQYDIAIRQYKEALKLAPEYVTAYNNLGYAYERKKLTAQALEAYEQALQGDPKNVIARQRAESLRKRLGIPSSSSE</sequence>
<dbReference type="OrthoDB" id="485055at2"/>
<feature type="repeat" description="TPR" evidence="3">
    <location>
        <begin position="52"/>
        <end position="85"/>
    </location>
</feature>
<feature type="transmembrane region" description="Helical" evidence="4">
    <location>
        <begin position="6"/>
        <end position="25"/>
    </location>
</feature>
<feature type="repeat" description="TPR" evidence="3">
    <location>
        <begin position="126"/>
        <end position="159"/>
    </location>
</feature>
<dbReference type="Pfam" id="PF13432">
    <property type="entry name" value="TPR_16"/>
    <property type="match status" value="1"/>
</dbReference>
<evidence type="ECO:0000256" key="4">
    <source>
        <dbReference type="SAM" id="Phobius"/>
    </source>
</evidence>
<dbReference type="SUPFAM" id="SSF48452">
    <property type="entry name" value="TPR-like"/>
    <property type="match status" value="1"/>
</dbReference>
<dbReference type="InterPro" id="IPR050498">
    <property type="entry name" value="Ycf3"/>
</dbReference>
<keyword evidence="2 3" id="KW-0802">TPR repeat</keyword>
<keyword evidence="4" id="KW-1133">Transmembrane helix</keyword>
<dbReference type="PANTHER" id="PTHR44858:SF1">
    <property type="entry name" value="UDP-N-ACETYLGLUCOSAMINE--PEPTIDE N-ACETYLGLUCOSAMINYLTRANSFERASE SPINDLY-RELATED"/>
    <property type="match status" value="1"/>
</dbReference>
<organism evidence="5 6">
    <name type="scientific">Lyngbya aestuarii BL J</name>
    <dbReference type="NCBI Taxonomy" id="1348334"/>
    <lineage>
        <taxon>Bacteria</taxon>
        <taxon>Bacillati</taxon>
        <taxon>Cyanobacteriota</taxon>
        <taxon>Cyanophyceae</taxon>
        <taxon>Oscillatoriophycideae</taxon>
        <taxon>Oscillatoriales</taxon>
        <taxon>Microcoleaceae</taxon>
        <taxon>Lyngbya</taxon>
    </lineage>
</organism>
<keyword evidence="4" id="KW-0472">Membrane</keyword>
<dbReference type="PANTHER" id="PTHR44858">
    <property type="entry name" value="TETRATRICOPEPTIDE REPEAT PROTEIN 6"/>
    <property type="match status" value="1"/>
</dbReference>